<evidence type="ECO:0008006" key="3">
    <source>
        <dbReference type="Google" id="ProtNLM"/>
    </source>
</evidence>
<gene>
    <name evidence="1" type="ORF">PHYSODRAFT_473090</name>
</gene>
<evidence type="ECO:0000313" key="2">
    <source>
        <dbReference type="Proteomes" id="UP000002640"/>
    </source>
</evidence>
<dbReference type="Proteomes" id="UP000002640">
    <property type="component" value="Unassembled WGS sequence"/>
</dbReference>
<dbReference type="KEGG" id="psoj:PHYSODRAFT_473090"/>
<dbReference type="PANTHER" id="PTHR12459:SF15">
    <property type="entry name" value="TRANSMEMBRANE PROTEIN 135"/>
    <property type="match status" value="1"/>
</dbReference>
<sequence>MFDSTQHLQFLLASSSPVPHAVRGASAALAGAIAFANVTGNRKAIFAQLQRGDPSKFRLGAPPRTGLAFAVFIAIFRYYQRSASLQAKGRVGDTNEAASKPSSDALFLPSLIPASALAAAISTLCITPEDRPALLSLLSTNAASKLFGDFMAKNSDLSFLKPLELLVFMAAGGWIFSSGFFYPESYERSHMRTILKSVVLKQDVAQELQEKYRQGLNPNPCPIRHKGLSCCQFATSDFLLRVVTTSLRVYVPVHLTTWLLAQRHSRVRSKPASVQLKGFATKLTRSSAYGIGYVYLGWVLCCMLGKLGDRSQALRKLQFFMSGAIPSLAILAESPGRRRSIGLILTSYALVSAGNVATRRIPFLRPGASSVRGLLEAGCVAATVSVVISNTLKSSHLLRRMLLGDIEANRLVSALKKTATSRDESAPRT</sequence>
<dbReference type="OMA" id="ERSHMKQ"/>
<dbReference type="InterPro" id="IPR026749">
    <property type="entry name" value="Tmem135"/>
</dbReference>
<name>G4YJN0_PHYSP</name>
<dbReference type="AlphaFoldDB" id="G4YJN0"/>
<dbReference type="InParanoid" id="G4YJN0"/>
<reference evidence="1 2" key="1">
    <citation type="journal article" date="2006" name="Science">
        <title>Phytophthora genome sequences uncover evolutionary origins and mechanisms of pathogenesis.</title>
        <authorList>
            <person name="Tyler B.M."/>
            <person name="Tripathy S."/>
            <person name="Zhang X."/>
            <person name="Dehal P."/>
            <person name="Jiang R.H."/>
            <person name="Aerts A."/>
            <person name="Arredondo F.D."/>
            <person name="Baxter L."/>
            <person name="Bensasson D."/>
            <person name="Beynon J.L."/>
            <person name="Chapman J."/>
            <person name="Damasceno C.M."/>
            <person name="Dorrance A.E."/>
            <person name="Dou D."/>
            <person name="Dickerman A.W."/>
            <person name="Dubchak I.L."/>
            <person name="Garbelotto M."/>
            <person name="Gijzen M."/>
            <person name="Gordon S.G."/>
            <person name="Govers F."/>
            <person name="Grunwald N.J."/>
            <person name="Huang W."/>
            <person name="Ivors K.L."/>
            <person name="Jones R.W."/>
            <person name="Kamoun S."/>
            <person name="Krampis K."/>
            <person name="Lamour K.H."/>
            <person name="Lee M.K."/>
            <person name="McDonald W.H."/>
            <person name="Medina M."/>
            <person name="Meijer H.J."/>
            <person name="Nordberg E.K."/>
            <person name="Maclean D.J."/>
            <person name="Ospina-Giraldo M.D."/>
            <person name="Morris P.F."/>
            <person name="Phuntumart V."/>
            <person name="Putnam N.H."/>
            <person name="Rash S."/>
            <person name="Rose J.K."/>
            <person name="Sakihama Y."/>
            <person name="Salamov A.A."/>
            <person name="Savidor A."/>
            <person name="Scheuring C.F."/>
            <person name="Smith B.M."/>
            <person name="Sobral B.W."/>
            <person name="Terry A."/>
            <person name="Torto-Alalibo T.A."/>
            <person name="Win J."/>
            <person name="Xu Z."/>
            <person name="Zhang H."/>
            <person name="Grigoriev I.V."/>
            <person name="Rokhsar D.S."/>
            <person name="Boore J.L."/>
        </authorList>
    </citation>
    <scope>NUCLEOTIDE SEQUENCE [LARGE SCALE GENOMIC DNA]</scope>
    <source>
        <strain evidence="1 2">P6497</strain>
    </source>
</reference>
<evidence type="ECO:0000313" key="1">
    <source>
        <dbReference type="EMBL" id="EGZ30142.1"/>
    </source>
</evidence>
<dbReference type="GeneID" id="20654310"/>
<dbReference type="EMBL" id="JH159151">
    <property type="protein sequence ID" value="EGZ30142.1"/>
    <property type="molecule type" value="Genomic_DNA"/>
</dbReference>
<organism evidence="1 2">
    <name type="scientific">Phytophthora sojae (strain P6497)</name>
    <name type="common">Soybean stem and root rot agent</name>
    <name type="synonym">Phytophthora megasperma f. sp. glycines</name>
    <dbReference type="NCBI Taxonomy" id="1094619"/>
    <lineage>
        <taxon>Eukaryota</taxon>
        <taxon>Sar</taxon>
        <taxon>Stramenopiles</taxon>
        <taxon>Oomycota</taxon>
        <taxon>Peronosporomycetes</taxon>
        <taxon>Peronosporales</taxon>
        <taxon>Peronosporaceae</taxon>
        <taxon>Phytophthora</taxon>
    </lineage>
</organism>
<dbReference type="PANTHER" id="PTHR12459">
    <property type="entry name" value="TRANSMEMBRANE PROTEIN 135-RELATED"/>
    <property type="match status" value="1"/>
</dbReference>
<dbReference type="RefSeq" id="XP_009517417.1">
    <property type="nucleotide sequence ID" value="XM_009519122.1"/>
</dbReference>
<proteinExistence type="predicted"/>
<keyword evidence="2" id="KW-1185">Reference proteome</keyword>
<protein>
    <recommendedName>
        <fullName evidence="3">Transmembrane protein 135 N-terminal domain-containing protein</fullName>
    </recommendedName>
</protein>
<accession>G4YJN0</accession>